<dbReference type="GO" id="GO:0051642">
    <property type="term" value="P:centrosome localization"/>
    <property type="evidence" value="ECO:0007669"/>
    <property type="project" value="TreeGrafter"/>
</dbReference>
<proteinExistence type="inferred from homology"/>
<comment type="similarity">
    <text evidence="1">Belongs to the nudE family.</text>
</comment>
<reference evidence="4" key="1">
    <citation type="journal article" date="2020" name="Cell">
        <title>Large-Scale Comparative Analyses of Tick Genomes Elucidate Their Genetic Diversity and Vector Capacities.</title>
        <authorList>
            <consortium name="Tick Genome and Microbiome Consortium (TIGMIC)"/>
            <person name="Jia N."/>
            <person name="Wang J."/>
            <person name="Shi W."/>
            <person name="Du L."/>
            <person name="Sun Y."/>
            <person name="Zhan W."/>
            <person name="Jiang J.F."/>
            <person name="Wang Q."/>
            <person name="Zhang B."/>
            <person name="Ji P."/>
            <person name="Bell-Sakyi L."/>
            <person name="Cui X.M."/>
            <person name="Yuan T.T."/>
            <person name="Jiang B.G."/>
            <person name="Yang W.F."/>
            <person name="Lam T.T."/>
            <person name="Chang Q.C."/>
            <person name="Ding S.J."/>
            <person name="Wang X.J."/>
            <person name="Zhu J.G."/>
            <person name="Ruan X.D."/>
            <person name="Zhao L."/>
            <person name="Wei J.T."/>
            <person name="Ye R.Z."/>
            <person name="Que T.C."/>
            <person name="Du C.H."/>
            <person name="Zhou Y.H."/>
            <person name="Cheng J.X."/>
            <person name="Dai P.F."/>
            <person name="Guo W.B."/>
            <person name="Han X.H."/>
            <person name="Huang E.J."/>
            <person name="Li L.F."/>
            <person name="Wei W."/>
            <person name="Gao Y.C."/>
            <person name="Liu J.Z."/>
            <person name="Shao H.Z."/>
            <person name="Wang X."/>
            <person name="Wang C.C."/>
            <person name="Yang T.C."/>
            <person name="Huo Q.B."/>
            <person name="Li W."/>
            <person name="Chen H.Y."/>
            <person name="Chen S.E."/>
            <person name="Zhou L.G."/>
            <person name="Ni X.B."/>
            <person name="Tian J.H."/>
            <person name="Sheng Y."/>
            <person name="Liu T."/>
            <person name="Pan Y.S."/>
            <person name="Xia L.Y."/>
            <person name="Li J."/>
            <person name="Zhao F."/>
            <person name="Cao W.C."/>
        </authorList>
    </citation>
    <scope>NUCLEOTIDE SEQUENCE</scope>
    <source>
        <strain evidence="4">Rsan-2018</strain>
    </source>
</reference>
<evidence type="ECO:0000313" key="5">
    <source>
        <dbReference type="Proteomes" id="UP000821837"/>
    </source>
</evidence>
<keyword evidence="5" id="KW-1185">Reference proteome</keyword>
<dbReference type="GO" id="GO:0000132">
    <property type="term" value="P:establishment of mitotic spindle orientation"/>
    <property type="evidence" value="ECO:0007669"/>
    <property type="project" value="TreeGrafter"/>
</dbReference>
<organism evidence="4 5">
    <name type="scientific">Rhipicephalus sanguineus</name>
    <name type="common">Brown dog tick</name>
    <name type="synonym">Ixodes sanguineus</name>
    <dbReference type="NCBI Taxonomy" id="34632"/>
    <lineage>
        <taxon>Eukaryota</taxon>
        <taxon>Metazoa</taxon>
        <taxon>Ecdysozoa</taxon>
        <taxon>Arthropoda</taxon>
        <taxon>Chelicerata</taxon>
        <taxon>Arachnida</taxon>
        <taxon>Acari</taxon>
        <taxon>Parasitiformes</taxon>
        <taxon>Ixodida</taxon>
        <taxon>Ixodoidea</taxon>
        <taxon>Ixodidae</taxon>
        <taxon>Rhipicephalinae</taxon>
        <taxon>Rhipicephalus</taxon>
        <taxon>Rhipicephalus</taxon>
    </lineage>
</organism>
<dbReference type="Gene3D" id="6.10.250.1080">
    <property type="match status" value="1"/>
</dbReference>
<dbReference type="GO" id="GO:0007059">
    <property type="term" value="P:chromosome segregation"/>
    <property type="evidence" value="ECO:0007669"/>
    <property type="project" value="TreeGrafter"/>
</dbReference>
<accession>A0A9D4PIY9</accession>
<dbReference type="AlphaFoldDB" id="A0A9D4PIY9"/>
<dbReference type="GO" id="GO:0007100">
    <property type="term" value="P:mitotic centrosome separation"/>
    <property type="evidence" value="ECO:0007669"/>
    <property type="project" value="TreeGrafter"/>
</dbReference>
<evidence type="ECO:0000256" key="3">
    <source>
        <dbReference type="SAM" id="MobiDB-lite"/>
    </source>
</evidence>
<dbReference type="GO" id="GO:0008017">
    <property type="term" value="F:microtubule binding"/>
    <property type="evidence" value="ECO:0007669"/>
    <property type="project" value="InterPro"/>
</dbReference>
<dbReference type="GO" id="GO:0047496">
    <property type="term" value="P:vesicle transport along microtubule"/>
    <property type="evidence" value="ECO:0007669"/>
    <property type="project" value="TreeGrafter"/>
</dbReference>
<comment type="caution">
    <text evidence="4">The sequence shown here is derived from an EMBL/GenBank/DDBJ whole genome shotgun (WGS) entry which is preliminary data.</text>
</comment>
<dbReference type="Proteomes" id="UP000821837">
    <property type="component" value="Unassembled WGS sequence"/>
</dbReference>
<dbReference type="GO" id="GO:0007020">
    <property type="term" value="P:microtubule nucleation"/>
    <property type="evidence" value="ECO:0007669"/>
    <property type="project" value="TreeGrafter"/>
</dbReference>
<protein>
    <submittedName>
        <fullName evidence="4">Uncharacterized protein</fullName>
    </submittedName>
</protein>
<dbReference type="InterPro" id="IPR033494">
    <property type="entry name" value="NUDE"/>
</dbReference>
<name>A0A9D4PIY9_RHISA</name>
<gene>
    <name evidence="4" type="ORF">HPB52_009244</name>
</gene>
<dbReference type="GO" id="GO:0016477">
    <property type="term" value="P:cell migration"/>
    <property type="evidence" value="ECO:0007669"/>
    <property type="project" value="TreeGrafter"/>
</dbReference>
<dbReference type="GO" id="GO:0005871">
    <property type="term" value="C:kinesin complex"/>
    <property type="evidence" value="ECO:0007669"/>
    <property type="project" value="TreeGrafter"/>
</dbReference>
<dbReference type="GO" id="GO:0000776">
    <property type="term" value="C:kinetochore"/>
    <property type="evidence" value="ECO:0007669"/>
    <property type="project" value="TreeGrafter"/>
</dbReference>
<dbReference type="GO" id="GO:0005813">
    <property type="term" value="C:centrosome"/>
    <property type="evidence" value="ECO:0007669"/>
    <property type="project" value="TreeGrafter"/>
</dbReference>
<dbReference type="EMBL" id="JABSTV010001253">
    <property type="protein sequence ID" value="KAH7943578.1"/>
    <property type="molecule type" value="Genomic_DNA"/>
</dbReference>
<evidence type="ECO:0000256" key="1">
    <source>
        <dbReference type="ARBA" id="ARBA00007429"/>
    </source>
</evidence>
<dbReference type="PANTHER" id="PTHR10921">
    <property type="entry name" value="NUCLEAR DISTRIBUTION PROTEIN NUDE HOMOLOG 1"/>
    <property type="match status" value="1"/>
</dbReference>
<keyword evidence="2" id="KW-0175">Coiled coil</keyword>
<feature type="region of interest" description="Disordered" evidence="3">
    <location>
        <begin position="1"/>
        <end position="24"/>
    </location>
</feature>
<sequence>MAPVALSKKEKLQQSKQESSRQVLDLQAQLEEVTASREEMHNYIRELEQSNDDLERAKRTVSESAGMLEPMSLYSDSCPTIAPFARKLLIEYGKTNNLHLKLRYDKLLSGGKTFVYDQQANKVVERKS</sequence>
<dbReference type="VEuPathDB" id="VectorBase:RSAN_048653"/>
<evidence type="ECO:0000313" key="4">
    <source>
        <dbReference type="EMBL" id="KAH7943578.1"/>
    </source>
</evidence>
<dbReference type="PANTHER" id="PTHR10921:SF1">
    <property type="entry name" value="NUCLEAR DISTRIBUTION PROTEIN NUDE HOMOLOG"/>
    <property type="match status" value="1"/>
</dbReference>
<reference evidence="4" key="2">
    <citation type="submission" date="2021-09" db="EMBL/GenBank/DDBJ databases">
        <authorList>
            <person name="Jia N."/>
            <person name="Wang J."/>
            <person name="Shi W."/>
            <person name="Du L."/>
            <person name="Sun Y."/>
            <person name="Zhan W."/>
            <person name="Jiang J."/>
            <person name="Wang Q."/>
            <person name="Zhang B."/>
            <person name="Ji P."/>
            <person name="Sakyi L.B."/>
            <person name="Cui X."/>
            <person name="Yuan T."/>
            <person name="Jiang B."/>
            <person name="Yang W."/>
            <person name="Lam T.T.-Y."/>
            <person name="Chang Q."/>
            <person name="Ding S."/>
            <person name="Wang X."/>
            <person name="Zhu J."/>
            <person name="Ruan X."/>
            <person name="Zhao L."/>
            <person name="Wei J."/>
            <person name="Que T."/>
            <person name="Du C."/>
            <person name="Cheng J."/>
            <person name="Dai P."/>
            <person name="Han X."/>
            <person name="Huang E."/>
            <person name="Gao Y."/>
            <person name="Liu J."/>
            <person name="Shao H."/>
            <person name="Ye R."/>
            <person name="Li L."/>
            <person name="Wei W."/>
            <person name="Wang X."/>
            <person name="Wang C."/>
            <person name="Huo Q."/>
            <person name="Li W."/>
            <person name="Guo W."/>
            <person name="Chen H."/>
            <person name="Chen S."/>
            <person name="Zhou L."/>
            <person name="Zhou L."/>
            <person name="Ni X."/>
            <person name="Tian J."/>
            <person name="Zhou Y."/>
            <person name="Sheng Y."/>
            <person name="Liu T."/>
            <person name="Pan Y."/>
            <person name="Xia L."/>
            <person name="Li J."/>
            <person name="Zhao F."/>
            <person name="Cao W."/>
        </authorList>
    </citation>
    <scope>NUCLEOTIDE SEQUENCE</scope>
    <source>
        <strain evidence="4">Rsan-2018</strain>
        <tissue evidence="4">Larvae</tissue>
    </source>
</reference>
<evidence type="ECO:0000256" key="2">
    <source>
        <dbReference type="ARBA" id="ARBA00023054"/>
    </source>
</evidence>